<dbReference type="HOGENOM" id="CLU_038284_1_0_1"/>
<proteinExistence type="predicted"/>
<feature type="region of interest" description="Disordered" evidence="4">
    <location>
        <begin position="225"/>
        <end position="250"/>
    </location>
</feature>
<dbReference type="VEuPathDB" id="FungiDB:PV09_05225"/>
<dbReference type="Gene3D" id="1.20.910.10">
    <property type="entry name" value="Heme oxygenase-like"/>
    <property type="match status" value="1"/>
</dbReference>
<dbReference type="InterPro" id="IPR016053">
    <property type="entry name" value="Haem_Oase-like"/>
</dbReference>
<accession>A0A0D1XM20</accession>
<dbReference type="InParanoid" id="A0A0D1XM20"/>
<dbReference type="InterPro" id="IPR002051">
    <property type="entry name" value="Haem_Oase"/>
</dbReference>
<dbReference type="Pfam" id="PF01126">
    <property type="entry name" value="Heme_oxygenase"/>
    <property type="match status" value="1"/>
</dbReference>
<dbReference type="GO" id="GO:0006788">
    <property type="term" value="P:heme oxidation"/>
    <property type="evidence" value="ECO:0007669"/>
    <property type="project" value="InterPro"/>
</dbReference>
<evidence type="ECO:0000256" key="2">
    <source>
        <dbReference type="ARBA" id="ARBA00022723"/>
    </source>
</evidence>
<keyword evidence="5" id="KW-1133">Transmembrane helix</keyword>
<sequence>MPSGAEIPSLAPSAPLSELINNATKHQHTALNRLISSRLPLCLPPHAAQPDAYLIGITQIAEIFLAFESVWDDITSLSQVPSLENTWDSLETYPHPLSQSRGVDDPLISALRTLRPMGIARSSRLKNDLEYLRCVCGIPEDDARCAAADAIKAHVDSQVRSKPHLLIAYAWTMYLAVFSGGRYIRSLLCDAGEDFWLGRHESPAATETSSQAEKKSSGWNWRSPVARLSSSSTKAGTESKSRSKQPKTVDELRSFEAKGLSLWFFPGPNDGEELRAEFKQRLRELEPLLSVEQELEIVSEAQAVFSRVEALVSELDLAISASTAPQMPPTFDAQPAGHDDASVEAADLSYQPQKTAPAANTSSSSSPSVPAPVTASHQRWFELPSYAGIAMVICGISYVAMYYGGTWDR</sequence>
<gene>
    <name evidence="6" type="ORF">PV09_05225</name>
</gene>
<feature type="compositionally biased region" description="Low complexity" evidence="4">
    <location>
        <begin position="355"/>
        <end position="371"/>
    </location>
</feature>
<keyword evidence="3" id="KW-0408">Iron</keyword>
<dbReference type="GO" id="GO:0004392">
    <property type="term" value="F:heme oxygenase (decyclizing) activity"/>
    <property type="evidence" value="ECO:0007669"/>
    <property type="project" value="InterPro"/>
</dbReference>
<evidence type="ECO:0000256" key="5">
    <source>
        <dbReference type="SAM" id="Phobius"/>
    </source>
</evidence>
<keyword evidence="7" id="KW-1185">Reference proteome</keyword>
<evidence type="ECO:0000313" key="7">
    <source>
        <dbReference type="Proteomes" id="UP000053259"/>
    </source>
</evidence>
<feature type="compositionally biased region" description="Basic and acidic residues" evidence="4">
    <location>
        <begin position="237"/>
        <end position="250"/>
    </location>
</feature>
<keyword evidence="5" id="KW-0472">Membrane</keyword>
<dbReference type="GeneID" id="27313198"/>
<dbReference type="PANTHER" id="PTHR10720:SF0">
    <property type="entry name" value="HEME OXYGENASE"/>
    <property type="match status" value="1"/>
</dbReference>
<dbReference type="Proteomes" id="UP000053259">
    <property type="component" value="Unassembled WGS sequence"/>
</dbReference>
<dbReference type="RefSeq" id="XP_016213325.1">
    <property type="nucleotide sequence ID" value="XM_016358706.1"/>
</dbReference>
<feature type="region of interest" description="Disordered" evidence="4">
    <location>
        <begin position="351"/>
        <end position="371"/>
    </location>
</feature>
<dbReference type="AlphaFoldDB" id="A0A0D1XM20"/>
<feature type="transmembrane region" description="Helical" evidence="5">
    <location>
        <begin position="383"/>
        <end position="403"/>
    </location>
</feature>
<dbReference type="EMBL" id="KN847544">
    <property type="protein sequence ID" value="KIW03456.1"/>
    <property type="molecule type" value="Genomic_DNA"/>
</dbReference>
<dbReference type="GO" id="GO:0046872">
    <property type="term" value="F:metal ion binding"/>
    <property type="evidence" value="ECO:0007669"/>
    <property type="project" value="UniProtKB-KW"/>
</dbReference>
<evidence type="ECO:0000256" key="3">
    <source>
        <dbReference type="ARBA" id="ARBA00023004"/>
    </source>
</evidence>
<evidence type="ECO:0000256" key="1">
    <source>
        <dbReference type="ARBA" id="ARBA00022617"/>
    </source>
</evidence>
<evidence type="ECO:0008006" key="8">
    <source>
        <dbReference type="Google" id="ProtNLM"/>
    </source>
</evidence>
<evidence type="ECO:0000256" key="4">
    <source>
        <dbReference type="SAM" id="MobiDB-lite"/>
    </source>
</evidence>
<keyword evidence="2" id="KW-0479">Metal-binding</keyword>
<dbReference type="PANTHER" id="PTHR10720">
    <property type="entry name" value="HEME OXYGENASE"/>
    <property type="match status" value="1"/>
</dbReference>
<dbReference type="OrthoDB" id="652091at2759"/>
<dbReference type="SUPFAM" id="SSF48613">
    <property type="entry name" value="Heme oxygenase-like"/>
    <property type="match status" value="1"/>
</dbReference>
<name>A0A0D1XM20_9PEZI</name>
<dbReference type="InterPro" id="IPR016084">
    <property type="entry name" value="Haem_Oase-like_multi-hlx"/>
</dbReference>
<organism evidence="6 7">
    <name type="scientific">Verruconis gallopava</name>
    <dbReference type="NCBI Taxonomy" id="253628"/>
    <lineage>
        <taxon>Eukaryota</taxon>
        <taxon>Fungi</taxon>
        <taxon>Dikarya</taxon>
        <taxon>Ascomycota</taxon>
        <taxon>Pezizomycotina</taxon>
        <taxon>Dothideomycetes</taxon>
        <taxon>Pleosporomycetidae</taxon>
        <taxon>Venturiales</taxon>
        <taxon>Sympoventuriaceae</taxon>
        <taxon>Verruconis</taxon>
    </lineage>
</organism>
<protein>
    <recommendedName>
        <fullName evidence="8">Heme oxygenase-like protein</fullName>
    </recommendedName>
</protein>
<keyword evidence="5" id="KW-0812">Transmembrane</keyword>
<keyword evidence="1" id="KW-0349">Heme</keyword>
<evidence type="ECO:0000313" key="6">
    <source>
        <dbReference type="EMBL" id="KIW03456.1"/>
    </source>
</evidence>
<dbReference type="STRING" id="253628.A0A0D1XM20"/>
<reference evidence="6 7" key="1">
    <citation type="submission" date="2015-01" db="EMBL/GenBank/DDBJ databases">
        <title>The Genome Sequence of Ochroconis gallopava CBS43764.</title>
        <authorList>
            <consortium name="The Broad Institute Genomics Platform"/>
            <person name="Cuomo C."/>
            <person name="de Hoog S."/>
            <person name="Gorbushina A."/>
            <person name="Stielow B."/>
            <person name="Teixiera M."/>
            <person name="Abouelleil A."/>
            <person name="Chapman S.B."/>
            <person name="Priest M."/>
            <person name="Young S.K."/>
            <person name="Wortman J."/>
            <person name="Nusbaum C."/>
            <person name="Birren B."/>
        </authorList>
    </citation>
    <scope>NUCLEOTIDE SEQUENCE [LARGE SCALE GENOMIC DNA]</scope>
    <source>
        <strain evidence="6 7">CBS 43764</strain>
    </source>
</reference>
<dbReference type="CDD" id="cd19165">
    <property type="entry name" value="HemeO"/>
    <property type="match status" value="1"/>
</dbReference>